<dbReference type="Gene3D" id="3.30.70.260">
    <property type="match status" value="1"/>
</dbReference>
<protein>
    <submittedName>
        <fullName evidence="8">Acetolactate synthase small subunit</fullName>
        <ecNumber evidence="8">2.2.1.6</ecNumber>
    </submittedName>
</protein>
<dbReference type="InterPro" id="IPR002912">
    <property type="entry name" value="ACT_dom"/>
</dbReference>
<feature type="region of interest" description="Disordered" evidence="6">
    <location>
        <begin position="1"/>
        <end position="39"/>
    </location>
</feature>
<comment type="similarity">
    <text evidence="3">Belongs to the acetolactate synthase small subunit family.</text>
</comment>
<evidence type="ECO:0000256" key="2">
    <source>
        <dbReference type="ARBA" id="ARBA00005025"/>
    </source>
</evidence>
<dbReference type="InterPro" id="IPR019455">
    <property type="entry name" value="Acetolactate_synth_ssu_C"/>
</dbReference>
<dbReference type="RefSeq" id="WP_142978937.1">
    <property type="nucleotide sequence ID" value="NZ_RKLU01000002.1"/>
</dbReference>
<dbReference type="NCBIfam" id="TIGR00119">
    <property type="entry name" value="acolac_sm"/>
    <property type="match status" value="1"/>
</dbReference>
<evidence type="ECO:0000256" key="3">
    <source>
        <dbReference type="ARBA" id="ARBA00006341"/>
    </source>
</evidence>
<dbReference type="SUPFAM" id="SSF55021">
    <property type="entry name" value="ACT-like"/>
    <property type="match status" value="2"/>
</dbReference>
<dbReference type="GO" id="GO:0005829">
    <property type="term" value="C:cytosol"/>
    <property type="evidence" value="ECO:0007669"/>
    <property type="project" value="TreeGrafter"/>
</dbReference>
<dbReference type="NCBIfam" id="NF008864">
    <property type="entry name" value="PRK11895.1"/>
    <property type="match status" value="1"/>
</dbReference>
<comment type="pathway">
    <text evidence="1">Amino-acid biosynthesis; L-isoleucine biosynthesis; L-isoleucine from 2-oxobutanoate: step 1/4.</text>
</comment>
<evidence type="ECO:0000256" key="6">
    <source>
        <dbReference type="SAM" id="MobiDB-lite"/>
    </source>
</evidence>
<dbReference type="Pfam" id="PF22629">
    <property type="entry name" value="ACT_AHAS_ss"/>
    <property type="match status" value="1"/>
</dbReference>
<dbReference type="UniPathway" id="UPA00049">
    <property type="reaction ID" value="UER00059"/>
</dbReference>
<dbReference type="EMBL" id="RKLU01000002">
    <property type="protein sequence ID" value="TQQ82672.1"/>
    <property type="molecule type" value="Genomic_DNA"/>
</dbReference>
<dbReference type="GO" id="GO:0003984">
    <property type="term" value="F:acetolactate synthase activity"/>
    <property type="evidence" value="ECO:0007669"/>
    <property type="project" value="UniProtKB-EC"/>
</dbReference>
<dbReference type="OrthoDB" id="85792at2157"/>
<evidence type="ECO:0000313" key="8">
    <source>
        <dbReference type="EMBL" id="TQQ82672.1"/>
    </source>
</evidence>
<dbReference type="InterPro" id="IPR045865">
    <property type="entry name" value="ACT-like_dom_sf"/>
</dbReference>
<dbReference type="InterPro" id="IPR004789">
    <property type="entry name" value="Acetalactate_synth_ssu"/>
</dbReference>
<dbReference type="InterPro" id="IPR054480">
    <property type="entry name" value="AHAS_small-like_ACT"/>
</dbReference>
<sequence>MTENQQGLQGPPPEERPHPDGRRNSQGIRIDPEVEAEPESRTAMISALVEHEPGVLARIAGLFSRRQFNIESLTVGPTTVEGNARLTLIVEEPEPGIDQAKKQLAKLKPVISVGELENRPIRSELVLLKVNGDEPDKVQAVTEMYDGETLDAGPETITVQLTGEYDEIEDALDAYRQFGIIEIARTGPTALARGSTPTTPGEKPAAEATAVGVETDGGTENDAAGDGAAESQAETTN</sequence>
<evidence type="ECO:0000256" key="5">
    <source>
        <dbReference type="ARBA" id="ARBA00023304"/>
    </source>
</evidence>
<feature type="domain" description="ACT" evidence="7">
    <location>
        <begin position="44"/>
        <end position="121"/>
    </location>
</feature>
<dbReference type="Gene3D" id="3.30.70.1150">
    <property type="entry name" value="ACT-like. Chain A, domain 2"/>
    <property type="match status" value="1"/>
</dbReference>
<dbReference type="Pfam" id="PF10369">
    <property type="entry name" value="ALS_ss_C"/>
    <property type="match status" value="1"/>
</dbReference>
<gene>
    <name evidence="8" type="primary">ilvN</name>
    <name evidence="8" type="ORF">EGH24_04280</name>
</gene>
<dbReference type="PROSITE" id="PS51671">
    <property type="entry name" value="ACT"/>
    <property type="match status" value="1"/>
</dbReference>
<keyword evidence="8" id="KW-0808">Transferase</keyword>
<dbReference type="CDD" id="cd04878">
    <property type="entry name" value="ACT_AHAS"/>
    <property type="match status" value="1"/>
</dbReference>
<dbReference type="AlphaFoldDB" id="A0A8J8PCH8"/>
<feature type="region of interest" description="Disordered" evidence="6">
    <location>
        <begin position="191"/>
        <end position="237"/>
    </location>
</feature>
<comment type="pathway">
    <text evidence="2">Amino-acid biosynthesis; L-valine biosynthesis; L-valine from pyruvate: step 1/4.</text>
</comment>
<dbReference type="GO" id="GO:0009097">
    <property type="term" value="P:isoleucine biosynthetic process"/>
    <property type="evidence" value="ECO:0007669"/>
    <property type="project" value="UniProtKB-UniPathway"/>
</dbReference>
<accession>A0A8J8PCH8</accession>
<dbReference type="Proteomes" id="UP000705823">
    <property type="component" value="Unassembled WGS sequence"/>
</dbReference>
<dbReference type="PANTHER" id="PTHR30239:SF0">
    <property type="entry name" value="ACETOLACTATE SYNTHASE SMALL SUBUNIT 1, CHLOROPLASTIC"/>
    <property type="match status" value="1"/>
</dbReference>
<dbReference type="GO" id="GO:0009099">
    <property type="term" value="P:L-valine biosynthetic process"/>
    <property type="evidence" value="ECO:0007669"/>
    <property type="project" value="UniProtKB-UniPathway"/>
</dbReference>
<evidence type="ECO:0000259" key="7">
    <source>
        <dbReference type="PROSITE" id="PS51671"/>
    </source>
</evidence>
<dbReference type="InterPro" id="IPR027271">
    <property type="entry name" value="Acetolactate_synth/TF_NikR_C"/>
</dbReference>
<dbReference type="InterPro" id="IPR039557">
    <property type="entry name" value="AHAS_ACT"/>
</dbReference>
<comment type="caution">
    <text evidence="8">The sequence shown here is derived from an EMBL/GenBank/DDBJ whole genome shotgun (WGS) entry which is preliminary data.</text>
</comment>
<dbReference type="EC" id="2.2.1.6" evidence="8"/>
<dbReference type="GO" id="GO:1990610">
    <property type="term" value="F:acetolactate synthase regulator activity"/>
    <property type="evidence" value="ECO:0007669"/>
    <property type="project" value="InterPro"/>
</dbReference>
<dbReference type="UniPathway" id="UPA00047">
    <property type="reaction ID" value="UER00055"/>
</dbReference>
<keyword evidence="5" id="KW-0100">Branched-chain amino acid biosynthesis</keyword>
<proteinExistence type="inferred from homology"/>
<keyword evidence="9" id="KW-1185">Reference proteome</keyword>
<name>A0A8J8PCH8_9EURY</name>
<organism evidence="8 9">
    <name type="scientific">Halonotius terrestris</name>
    <dbReference type="NCBI Taxonomy" id="2487750"/>
    <lineage>
        <taxon>Archaea</taxon>
        <taxon>Methanobacteriati</taxon>
        <taxon>Methanobacteriota</taxon>
        <taxon>Stenosarchaea group</taxon>
        <taxon>Halobacteria</taxon>
        <taxon>Halobacteriales</taxon>
        <taxon>Haloferacaceae</taxon>
        <taxon>Halonotius</taxon>
    </lineage>
</organism>
<evidence type="ECO:0000313" key="9">
    <source>
        <dbReference type="Proteomes" id="UP000705823"/>
    </source>
</evidence>
<evidence type="ECO:0000256" key="1">
    <source>
        <dbReference type="ARBA" id="ARBA00004974"/>
    </source>
</evidence>
<keyword evidence="4" id="KW-0028">Amino-acid biosynthesis</keyword>
<feature type="compositionally biased region" description="Basic and acidic residues" evidence="6">
    <location>
        <begin position="13"/>
        <end position="23"/>
    </location>
</feature>
<dbReference type="PANTHER" id="PTHR30239">
    <property type="entry name" value="ACETOLACTATE SYNTHASE SMALL SUBUNIT"/>
    <property type="match status" value="1"/>
</dbReference>
<evidence type="ECO:0000256" key="4">
    <source>
        <dbReference type="ARBA" id="ARBA00022605"/>
    </source>
</evidence>
<reference evidence="8" key="1">
    <citation type="submission" date="2019-02" db="EMBL/GenBank/DDBJ databases">
        <title>Halonotius sp. a new haloarchaeum isolated from saline soil.</title>
        <authorList>
            <person name="Duran-Viseras A."/>
            <person name="Sanchez-Porro C."/>
            <person name="Ventosa A."/>
        </authorList>
    </citation>
    <scope>NUCLEOTIDE SEQUENCE</scope>
    <source>
        <strain evidence="8">F15B</strain>
    </source>
</reference>